<keyword evidence="1" id="KW-0805">Transcription regulation</keyword>
<dbReference type="RefSeq" id="WP_036068173.1">
    <property type="nucleotide sequence ID" value="NZ_AODD01000035.1"/>
</dbReference>
<dbReference type="PROSITE" id="PS50995">
    <property type="entry name" value="HTH_MARR_2"/>
    <property type="match status" value="1"/>
</dbReference>
<protein>
    <submittedName>
        <fullName evidence="5">MarR family transcriptional regulator</fullName>
    </submittedName>
</protein>
<sequence>MDKEDRLNQQIALFYFAYKTFVETADRLIGKHGITRTHHRILFFVAHSPGIKMNELLTLLEVSKQALHQPLLELREKGYIIMEPSAKDKRIRCLFLTEAGAEIETELGEAQRRQMAAALSASDDPDGKFWTKVLEQYAKERPGLAFFKIGA</sequence>
<dbReference type="GO" id="GO:0003700">
    <property type="term" value="F:DNA-binding transcription factor activity"/>
    <property type="evidence" value="ECO:0007669"/>
    <property type="project" value="InterPro"/>
</dbReference>
<proteinExistence type="predicted"/>
<accession>W7AZ15</accession>
<comment type="caution">
    <text evidence="5">The sequence shown here is derived from an EMBL/GenBank/DDBJ whole genome shotgun (WGS) entry which is preliminary data.</text>
</comment>
<dbReference type="SUPFAM" id="SSF46785">
    <property type="entry name" value="Winged helix' DNA-binding domain"/>
    <property type="match status" value="1"/>
</dbReference>
<dbReference type="InterPro" id="IPR036390">
    <property type="entry name" value="WH_DNA-bd_sf"/>
</dbReference>
<keyword evidence="3" id="KW-0804">Transcription</keyword>
<dbReference type="PANTHER" id="PTHR42756:SF1">
    <property type="entry name" value="TRANSCRIPTIONAL REPRESSOR OF EMRAB OPERON"/>
    <property type="match status" value="1"/>
</dbReference>
<keyword evidence="2" id="KW-0238">DNA-binding</keyword>
<gene>
    <name evidence="5" type="ORF">PGRAN_15472</name>
</gene>
<evidence type="ECO:0000259" key="4">
    <source>
        <dbReference type="PROSITE" id="PS50995"/>
    </source>
</evidence>
<dbReference type="Gene3D" id="1.10.10.10">
    <property type="entry name" value="Winged helix-like DNA-binding domain superfamily/Winged helix DNA-binding domain"/>
    <property type="match status" value="1"/>
</dbReference>
<dbReference type="PANTHER" id="PTHR42756">
    <property type="entry name" value="TRANSCRIPTIONAL REGULATOR, MARR"/>
    <property type="match status" value="1"/>
</dbReference>
<feature type="domain" description="HTH marR-type" evidence="4">
    <location>
        <begin position="4"/>
        <end position="139"/>
    </location>
</feature>
<dbReference type="Pfam" id="PF12802">
    <property type="entry name" value="MarR_2"/>
    <property type="match status" value="1"/>
</dbReference>
<dbReference type="PATRIC" id="fig|1265819.5.peg.3081"/>
<dbReference type="OrthoDB" id="9799368at2"/>
<evidence type="ECO:0000313" key="5">
    <source>
        <dbReference type="EMBL" id="EUJ18480.1"/>
    </source>
</evidence>
<dbReference type="STRING" id="1265819.PGRAN_15472"/>
<dbReference type="AlphaFoldDB" id="W7AZ15"/>
<dbReference type="InterPro" id="IPR000835">
    <property type="entry name" value="HTH_MarR-typ"/>
</dbReference>
<dbReference type="SMART" id="SM00347">
    <property type="entry name" value="HTH_MARR"/>
    <property type="match status" value="1"/>
</dbReference>
<evidence type="ECO:0000313" key="6">
    <source>
        <dbReference type="Proteomes" id="UP000019253"/>
    </source>
</evidence>
<name>W7AZ15_9LIST</name>
<reference evidence="5 6" key="1">
    <citation type="journal article" date="2014" name="Int. J. Syst. Evol. Microbiol.">
        <title>Listeria floridensis sp. nov., Listeria aquatica sp. nov., Listeria cornellensis sp. nov., Listeria riparia sp. nov. and Listeria grandensis sp. nov., from agricultural and natural environments.</title>
        <authorList>
            <person name="den Bakker H.C."/>
            <person name="Warchocki S."/>
            <person name="Wright E.M."/>
            <person name="Allred A.F."/>
            <person name="Ahlstrom C."/>
            <person name="Manuel C.S."/>
            <person name="Stasiewicz M.J."/>
            <person name="Burrell A."/>
            <person name="Roof S."/>
            <person name="Strawn L."/>
            <person name="Fortes E.D."/>
            <person name="Nightingale K.K."/>
            <person name="Kephart D."/>
            <person name="Wiedmann M."/>
        </authorList>
    </citation>
    <scope>NUCLEOTIDE SEQUENCE [LARGE SCALE GENOMIC DNA]</scope>
    <source>
        <strain evidence="6">FSL F6-971</strain>
    </source>
</reference>
<dbReference type="EMBL" id="AODD01000035">
    <property type="protein sequence ID" value="EUJ18480.1"/>
    <property type="molecule type" value="Genomic_DNA"/>
</dbReference>
<keyword evidence="6" id="KW-1185">Reference proteome</keyword>
<dbReference type="Proteomes" id="UP000019253">
    <property type="component" value="Unassembled WGS sequence"/>
</dbReference>
<evidence type="ECO:0000256" key="2">
    <source>
        <dbReference type="ARBA" id="ARBA00023125"/>
    </source>
</evidence>
<evidence type="ECO:0000256" key="3">
    <source>
        <dbReference type="ARBA" id="ARBA00023163"/>
    </source>
</evidence>
<evidence type="ECO:0000256" key="1">
    <source>
        <dbReference type="ARBA" id="ARBA00023015"/>
    </source>
</evidence>
<organism evidence="5 6">
    <name type="scientific">Listeria grandensis FSL F6-0971</name>
    <dbReference type="NCBI Taxonomy" id="1265819"/>
    <lineage>
        <taxon>Bacteria</taxon>
        <taxon>Bacillati</taxon>
        <taxon>Bacillota</taxon>
        <taxon>Bacilli</taxon>
        <taxon>Bacillales</taxon>
        <taxon>Listeriaceae</taxon>
        <taxon>Listeria</taxon>
    </lineage>
</organism>
<dbReference type="GO" id="GO:0003677">
    <property type="term" value="F:DNA binding"/>
    <property type="evidence" value="ECO:0007669"/>
    <property type="project" value="UniProtKB-KW"/>
</dbReference>
<dbReference type="InterPro" id="IPR036388">
    <property type="entry name" value="WH-like_DNA-bd_sf"/>
</dbReference>